<dbReference type="SUPFAM" id="SSF52172">
    <property type="entry name" value="CheY-like"/>
    <property type="match status" value="1"/>
</dbReference>
<evidence type="ECO:0000313" key="7">
    <source>
        <dbReference type="EMBL" id="MEU0706927.1"/>
    </source>
</evidence>
<dbReference type="SUPFAM" id="SSF46894">
    <property type="entry name" value="C-terminal effector domain of the bipartite response regulators"/>
    <property type="match status" value="1"/>
</dbReference>
<feature type="domain" description="HTH luxR-type" evidence="5">
    <location>
        <begin position="151"/>
        <end position="216"/>
    </location>
</feature>
<feature type="modified residue" description="4-aspartylphosphate" evidence="3">
    <location>
        <position position="63"/>
    </location>
</feature>
<dbReference type="PROSITE" id="PS50110">
    <property type="entry name" value="RESPONSE_REGULATORY"/>
    <property type="match status" value="1"/>
</dbReference>
<gene>
    <name evidence="7" type="ORF">ABZ508_06030</name>
</gene>
<sequence>MSPLTPRPDPIRILAADDHTLLRTALCELLNAERDLEVVAEASSGRGLTELVERHRPHVVLLDVEMPHNHPKTTVRKLLEHSPDLRIIILTMFDDPPLVQELLQLGARGYLHKSVPRGALLTAIRNAATDEDQVTISVPRGTFTAGGDMGRDQSPGPVSPREREVLACVAEAMSNRQIAVRLGITEGTVKRHLRNIFDKLDAVSRIDAVNKAMAKNLIPAPRGRSLH</sequence>
<evidence type="ECO:0000256" key="3">
    <source>
        <dbReference type="PROSITE-ProRule" id="PRU00169"/>
    </source>
</evidence>
<keyword evidence="8" id="KW-1185">Reference proteome</keyword>
<dbReference type="RefSeq" id="WP_234372165.1">
    <property type="nucleotide sequence ID" value="NZ_BAAASF010000001.1"/>
</dbReference>
<dbReference type="Pfam" id="PF00196">
    <property type="entry name" value="GerE"/>
    <property type="match status" value="1"/>
</dbReference>
<keyword evidence="1 3" id="KW-0597">Phosphoprotein</keyword>
<feature type="region of interest" description="Disordered" evidence="4">
    <location>
        <begin position="139"/>
        <end position="159"/>
    </location>
</feature>
<evidence type="ECO:0000256" key="2">
    <source>
        <dbReference type="ARBA" id="ARBA00023125"/>
    </source>
</evidence>
<dbReference type="InterPro" id="IPR011006">
    <property type="entry name" value="CheY-like_superfamily"/>
</dbReference>
<accession>A0ABV2W069</accession>
<dbReference type="PROSITE" id="PS50043">
    <property type="entry name" value="HTH_LUXR_2"/>
    <property type="match status" value="1"/>
</dbReference>
<dbReference type="SMART" id="SM00448">
    <property type="entry name" value="REC"/>
    <property type="match status" value="1"/>
</dbReference>
<protein>
    <submittedName>
        <fullName evidence="7">Response regulator transcription factor</fullName>
    </submittedName>
</protein>
<dbReference type="PANTHER" id="PTHR43214">
    <property type="entry name" value="TWO-COMPONENT RESPONSE REGULATOR"/>
    <property type="match status" value="1"/>
</dbReference>
<evidence type="ECO:0000259" key="6">
    <source>
        <dbReference type="PROSITE" id="PS50110"/>
    </source>
</evidence>
<dbReference type="EMBL" id="JBEXZR010000003">
    <property type="protein sequence ID" value="MEU0706927.1"/>
    <property type="molecule type" value="Genomic_DNA"/>
</dbReference>
<dbReference type="InterPro" id="IPR016032">
    <property type="entry name" value="Sig_transdc_resp-reg_C-effctor"/>
</dbReference>
<dbReference type="CDD" id="cd17535">
    <property type="entry name" value="REC_NarL-like"/>
    <property type="match status" value="1"/>
</dbReference>
<dbReference type="InterPro" id="IPR000792">
    <property type="entry name" value="Tscrpt_reg_LuxR_C"/>
</dbReference>
<dbReference type="Pfam" id="PF00072">
    <property type="entry name" value="Response_reg"/>
    <property type="match status" value="1"/>
</dbReference>
<evidence type="ECO:0000313" key="8">
    <source>
        <dbReference type="Proteomes" id="UP001550378"/>
    </source>
</evidence>
<feature type="domain" description="Response regulatory" evidence="6">
    <location>
        <begin position="12"/>
        <end position="128"/>
    </location>
</feature>
<dbReference type="SMART" id="SM00421">
    <property type="entry name" value="HTH_LUXR"/>
    <property type="match status" value="1"/>
</dbReference>
<keyword evidence="2" id="KW-0238">DNA-binding</keyword>
<name>A0ABV2W069_9ACTN</name>
<comment type="caution">
    <text evidence="7">The sequence shown here is derived from an EMBL/GenBank/DDBJ whole genome shotgun (WGS) entry which is preliminary data.</text>
</comment>
<dbReference type="Gene3D" id="3.40.50.2300">
    <property type="match status" value="1"/>
</dbReference>
<evidence type="ECO:0000259" key="5">
    <source>
        <dbReference type="PROSITE" id="PS50043"/>
    </source>
</evidence>
<organism evidence="7 8">
    <name type="scientific">Streptomyces lavendulocolor</name>
    <dbReference type="NCBI Taxonomy" id="67316"/>
    <lineage>
        <taxon>Bacteria</taxon>
        <taxon>Bacillati</taxon>
        <taxon>Actinomycetota</taxon>
        <taxon>Actinomycetes</taxon>
        <taxon>Kitasatosporales</taxon>
        <taxon>Streptomycetaceae</taxon>
        <taxon>Streptomyces</taxon>
    </lineage>
</organism>
<dbReference type="PRINTS" id="PR00038">
    <property type="entry name" value="HTHLUXR"/>
</dbReference>
<dbReference type="CDD" id="cd06170">
    <property type="entry name" value="LuxR_C_like"/>
    <property type="match status" value="1"/>
</dbReference>
<proteinExistence type="predicted"/>
<dbReference type="PANTHER" id="PTHR43214:SF42">
    <property type="entry name" value="TRANSCRIPTIONAL REGULATORY PROTEIN DESR"/>
    <property type="match status" value="1"/>
</dbReference>
<dbReference type="Proteomes" id="UP001550378">
    <property type="component" value="Unassembled WGS sequence"/>
</dbReference>
<reference evidence="7 8" key="1">
    <citation type="submission" date="2024-06" db="EMBL/GenBank/DDBJ databases">
        <title>The Natural Products Discovery Center: Release of the First 8490 Sequenced Strains for Exploring Actinobacteria Biosynthetic Diversity.</title>
        <authorList>
            <person name="Kalkreuter E."/>
            <person name="Kautsar S.A."/>
            <person name="Yang D."/>
            <person name="Bader C.D."/>
            <person name="Teijaro C.N."/>
            <person name="Fluegel L."/>
            <person name="Davis C.M."/>
            <person name="Simpson J.R."/>
            <person name="Lauterbach L."/>
            <person name="Steele A.D."/>
            <person name="Gui C."/>
            <person name="Meng S."/>
            <person name="Li G."/>
            <person name="Viehrig K."/>
            <person name="Ye F."/>
            <person name="Su P."/>
            <person name="Kiefer A.F."/>
            <person name="Nichols A."/>
            <person name="Cepeda A.J."/>
            <person name="Yan W."/>
            <person name="Fan B."/>
            <person name="Jiang Y."/>
            <person name="Adhikari A."/>
            <person name="Zheng C.-J."/>
            <person name="Schuster L."/>
            <person name="Cowan T.M."/>
            <person name="Smanski M.J."/>
            <person name="Chevrette M.G."/>
            <person name="De Carvalho L.P.S."/>
            <person name="Shen B."/>
        </authorList>
    </citation>
    <scope>NUCLEOTIDE SEQUENCE [LARGE SCALE GENOMIC DNA]</scope>
    <source>
        <strain evidence="7 8">NPDC006337</strain>
    </source>
</reference>
<dbReference type="GeneID" id="300119937"/>
<dbReference type="InterPro" id="IPR039420">
    <property type="entry name" value="WalR-like"/>
</dbReference>
<evidence type="ECO:0000256" key="1">
    <source>
        <dbReference type="ARBA" id="ARBA00022553"/>
    </source>
</evidence>
<dbReference type="InterPro" id="IPR058245">
    <property type="entry name" value="NreC/VraR/RcsB-like_REC"/>
</dbReference>
<dbReference type="InterPro" id="IPR001789">
    <property type="entry name" value="Sig_transdc_resp-reg_receiver"/>
</dbReference>
<evidence type="ECO:0000256" key="4">
    <source>
        <dbReference type="SAM" id="MobiDB-lite"/>
    </source>
</evidence>